<dbReference type="GO" id="GO:0005737">
    <property type="term" value="C:cytoplasm"/>
    <property type="evidence" value="ECO:0007669"/>
    <property type="project" value="TreeGrafter"/>
</dbReference>
<keyword evidence="3" id="KW-1185">Reference proteome</keyword>
<protein>
    <submittedName>
        <fullName evidence="4">WW domain-containing protein</fullName>
    </submittedName>
</protein>
<dbReference type="WBParaSite" id="SBAD_0000817401-mRNA-1">
    <property type="protein sequence ID" value="SBAD_0000817401-mRNA-1"/>
    <property type="gene ID" value="SBAD_0000817401"/>
</dbReference>
<dbReference type="PANTHER" id="PTHR45876:SF8">
    <property type="entry name" value="FI04035P"/>
    <property type="match status" value="1"/>
</dbReference>
<proteinExistence type="predicted"/>
<organism evidence="4">
    <name type="scientific">Soboliphyme baturini</name>
    <dbReference type="NCBI Taxonomy" id="241478"/>
    <lineage>
        <taxon>Eukaryota</taxon>
        <taxon>Metazoa</taxon>
        <taxon>Ecdysozoa</taxon>
        <taxon>Nematoda</taxon>
        <taxon>Enoplea</taxon>
        <taxon>Dorylaimia</taxon>
        <taxon>Dioctophymatida</taxon>
        <taxon>Dioctophymatoidea</taxon>
        <taxon>Soboliphymatidae</taxon>
        <taxon>Soboliphyme</taxon>
    </lineage>
</organism>
<dbReference type="Proteomes" id="UP000270296">
    <property type="component" value="Unassembled WGS sequence"/>
</dbReference>
<sequence length="94" mass="11028">MFANLTTGECAWDAPHGVKIRKTHHNQWWELYDQNTGRFYYYNTTTQKTVWNRPQNCDIIPLAKLQVNNYLLSDWLTDAPSGHNDGCISPRLWS</sequence>
<dbReference type="OrthoDB" id="437889at2759"/>
<dbReference type="InterPro" id="IPR001202">
    <property type="entry name" value="WW_dom"/>
</dbReference>
<dbReference type="Pfam" id="PF00397">
    <property type="entry name" value="WW"/>
    <property type="match status" value="1"/>
</dbReference>
<gene>
    <name evidence="2" type="ORF">SBAD_LOCUS7881</name>
</gene>
<dbReference type="PROSITE" id="PS50020">
    <property type="entry name" value="WW_DOMAIN_2"/>
    <property type="match status" value="1"/>
</dbReference>
<feature type="domain" description="WW" evidence="1">
    <location>
        <begin position="29"/>
        <end position="56"/>
    </location>
</feature>
<dbReference type="FunFam" id="2.20.70.10:FF:000022">
    <property type="entry name" value="Rho GTPase activating protein 39"/>
    <property type="match status" value="1"/>
</dbReference>
<dbReference type="AlphaFoldDB" id="A0A183IW84"/>
<dbReference type="Gene3D" id="2.20.70.10">
    <property type="match status" value="1"/>
</dbReference>
<dbReference type="PANTHER" id="PTHR45876">
    <property type="entry name" value="FI04035P"/>
    <property type="match status" value="1"/>
</dbReference>
<reference evidence="2 3" key="2">
    <citation type="submission" date="2018-11" db="EMBL/GenBank/DDBJ databases">
        <authorList>
            <consortium name="Pathogen Informatics"/>
        </authorList>
    </citation>
    <scope>NUCLEOTIDE SEQUENCE [LARGE SCALE GENOMIC DNA]</scope>
</reference>
<evidence type="ECO:0000313" key="4">
    <source>
        <dbReference type="WBParaSite" id="SBAD_0000817401-mRNA-1"/>
    </source>
</evidence>
<dbReference type="SUPFAM" id="SSF51045">
    <property type="entry name" value="WW domain"/>
    <property type="match status" value="1"/>
</dbReference>
<dbReference type="InterPro" id="IPR036020">
    <property type="entry name" value="WW_dom_sf"/>
</dbReference>
<evidence type="ECO:0000259" key="1">
    <source>
        <dbReference type="PROSITE" id="PS50020"/>
    </source>
</evidence>
<dbReference type="GO" id="GO:0005096">
    <property type="term" value="F:GTPase activator activity"/>
    <property type="evidence" value="ECO:0007669"/>
    <property type="project" value="TreeGrafter"/>
</dbReference>
<name>A0A183IW84_9BILA</name>
<evidence type="ECO:0000313" key="2">
    <source>
        <dbReference type="EMBL" id="VDP14598.1"/>
    </source>
</evidence>
<accession>A0A183IW84</accession>
<reference evidence="4" key="1">
    <citation type="submission" date="2016-06" db="UniProtKB">
        <authorList>
            <consortium name="WormBaseParasite"/>
        </authorList>
    </citation>
    <scope>IDENTIFICATION</scope>
</reference>
<evidence type="ECO:0000313" key="3">
    <source>
        <dbReference type="Proteomes" id="UP000270296"/>
    </source>
</evidence>
<dbReference type="EMBL" id="UZAM01011039">
    <property type="protein sequence ID" value="VDP14598.1"/>
    <property type="molecule type" value="Genomic_DNA"/>
</dbReference>